<evidence type="ECO:0000313" key="4">
    <source>
        <dbReference type="EMBL" id="VXD05043.1"/>
    </source>
</evidence>
<proteinExistence type="predicted"/>
<gene>
    <name evidence="3" type="ORF">NCTC11343_02377</name>
    <name evidence="4" type="ORF">SPHINGO8BC_60388</name>
</gene>
<dbReference type="SUPFAM" id="SSF48317">
    <property type="entry name" value="Acid phosphatase/Vanadium-dependent haloperoxidase"/>
    <property type="match status" value="1"/>
</dbReference>
<keyword evidence="1" id="KW-0472">Membrane</keyword>
<name>A0A2X2J2J6_SPHMU</name>
<reference evidence="4 6" key="2">
    <citation type="submission" date="2019-10" db="EMBL/GenBank/DDBJ databases">
        <authorList>
            <person name="Karimi E."/>
        </authorList>
    </citation>
    <scope>NUCLEOTIDE SEQUENCE [LARGE SCALE GENOMIC DNA]</scope>
    <source>
        <strain evidence="4">Sphingobacterium sp. 8BC</strain>
    </source>
</reference>
<dbReference type="SMART" id="SM00014">
    <property type="entry name" value="acidPPc"/>
    <property type="match status" value="1"/>
</dbReference>
<dbReference type="RefSeq" id="WP_112374706.1">
    <property type="nucleotide sequence ID" value="NZ_CP068089.1"/>
</dbReference>
<dbReference type="PANTHER" id="PTHR14969">
    <property type="entry name" value="SPHINGOSINE-1-PHOSPHATE PHOSPHOHYDROLASE"/>
    <property type="match status" value="1"/>
</dbReference>
<dbReference type="EMBL" id="UAUU01000008">
    <property type="protein sequence ID" value="SPZ85813.1"/>
    <property type="molecule type" value="Genomic_DNA"/>
</dbReference>
<dbReference type="PANTHER" id="PTHR14969:SF13">
    <property type="entry name" value="AT30094P"/>
    <property type="match status" value="1"/>
</dbReference>
<feature type="transmembrane region" description="Helical" evidence="1">
    <location>
        <begin position="95"/>
        <end position="116"/>
    </location>
</feature>
<accession>A0A2X2J2J6</accession>
<dbReference type="Pfam" id="PF01569">
    <property type="entry name" value="PAP2"/>
    <property type="match status" value="1"/>
</dbReference>
<protein>
    <submittedName>
        <fullName evidence="4">Phosphoesterase</fullName>
    </submittedName>
    <submittedName>
        <fullName evidence="3">Undecaprenyl pyrophosphate phosphatase</fullName>
    </submittedName>
</protein>
<dbReference type="InterPro" id="IPR036938">
    <property type="entry name" value="PAP2/HPO_sf"/>
</dbReference>
<accession>A0A654DGE6</accession>
<evidence type="ECO:0000313" key="3">
    <source>
        <dbReference type="EMBL" id="SPZ85813.1"/>
    </source>
</evidence>
<sequence>MNMNSTITHNYARLRKPLFFLPILLLVLLILFLYFNHALNVYGYTVIQKNSFFTINAYLGQYPNLESNFTQFGDCLISLSLLSVFVLYAPKLWEALISASLISAFFSIVLKVAFAVPRPAAVFNQTSFLITGKMLLGNNSLPSGHSITIFTTLTVIMYAFMPQRLSYKIMWFFCLTCIGLMLALSRVALGAHYPLDVVSGCIIGYVSGLLGIFFSREFKIWNWVNDQRYYPIFILLFLVFSIVLVNRIINDNLLIFYFTFICLISTLYKTITVYAKK</sequence>
<dbReference type="GeneID" id="97180899"/>
<feature type="transmembrane region" description="Helical" evidence="1">
    <location>
        <begin position="197"/>
        <end position="216"/>
    </location>
</feature>
<dbReference type="EMBL" id="CABWMV010000025">
    <property type="protein sequence ID" value="VXD05043.1"/>
    <property type="molecule type" value="Genomic_DNA"/>
</dbReference>
<dbReference type="InterPro" id="IPR000326">
    <property type="entry name" value="PAP2/HPO"/>
</dbReference>
<dbReference type="CDD" id="cd01610">
    <property type="entry name" value="PAP2_like"/>
    <property type="match status" value="1"/>
</dbReference>
<organism evidence="3 5">
    <name type="scientific">Sphingobacterium multivorum</name>
    <dbReference type="NCBI Taxonomy" id="28454"/>
    <lineage>
        <taxon>Bacteria</taxon>
        <taxon>Pseudomonadati</taxon>
        <taxon>Bacteroidota</taxon>
        <taxon>Sphingobacteriia</taxon>
        <taxon>Sphingobacteriales</taxon>
        <taxon>Sphingobacteriaceae</taxon>
        <taxon>Sphingobacterium</taxon>
    </lineage>
</organism>
<keyword evidence="1" id="KW-1133">Transmembrane helix</keyword>
<evidence type="ECO:0000313" key="5">
    <source>
        <dbReference type="Proteomes" id="UP000251241"/>
    </source>
</evidence>
<feature type="transmembrane region" description="Helical" evidence="1">
    <location>
        <begin position="255"/>
        <end position="275"/>
    </location>
</feature>
<evidence type="ECO:0000259" key="2">
    <source>
        <dbReference type="SMART" id="SM00014"/>
    </source>
</evidence>
<feature type="transmembrane region" description="Helical" evidence="1">
    <location>
        <begin position="143"/>
        <end position="160"/>
    </location>
</feature>
<dbReference type="Gene3D" id="1.20.144.10">
    <property type="entry name" value="Phosphatidic acid phosphatase type 2/haloperoxidase"/>
    <property type="match status" value="1"/>
</dbReference>
<reference evidence="3 5" key="1">
    <citation type="submission" date="2018-06" db="EMBL/GenBank/DDBJ databases">
        <authorList>
            <consortium name="Pathogen Informatics"/>
            <person name="Doyle S."/>
        </authorList>
    </citation>
    <scope>NUCLEOTIDE SEQUENCE [LARGE SCALE GENOMIC DNA]</scope>
    <source>
        <strain evidence="3 5">NCTC11343</strain>
    </source>
</reference>
<evidence type="ECO:0000313" key="6">
    <source>
        <dbReference type="Proteomes" id="UP000432350"/>
    </source>
</evidence>
<dbReference type="Proteomes" id="UP000432350">
    <property type="component" value="Unassembled WGS sequence"/>
</dbReference>
<feature type="domain" description="Phosphatidic acid phosphatase type 2/haloperoxidase" evidence="2">
    <location>
        <begin position="95"/>
        <end position="212"/>
    </location>
</feature>
<keyword evidence="1" id="KW-0812">Transmembrane</keyword>
<feature type="transmembrane region" description="Helical" evidence="1">
    <location>
        <begin position="169"/>
        <end position="191"/>
    </location>
</feature>
<feature type="transmembrane region" description="Helical" evidence="1">
    <location>
        <begin position="18"/>
        <end position="35"/>
    </location>
</feature>
<dbReference type="Proteomes" id="UP000251241">
    <property type="component" value="Unassembled WGS sequence"/>
</dbReference>
<dbReference type="AlphaFoldDB" id="A0A2X2J2J6"/>
<evidence type="ECO:0000256" key="1">
    <source>
        <dbReference type="SAM" id="Phobius"/>
    </source>
</evidence>
<feature type="transmembrane region" description="Helical" evidence="1">
    <location>
        <begin position="228"/>
        <end position="249"/>
    </location>
</feature>